<gene>
    <name evidence="1" type="ORF">AVDCRST_MAG39-2680</name>
</gene>
<protein>
    <recommendedName>
        <fullName evidence="2">Short-chain dehydrogenase/reductase SDR</fullName>
    </recommendedName>
</protein>
<accession>A0A6J4THK0</accession>
<organism evidence="1">
    <name type="scientific">uncultured Sphingomonadaceae bacterium</name>
    <dbReference type="NCBI Taxonomy" id="169976"/>
    <lineage>
        <taxon>Bacteria</taxon>
        <taxon>Pseudomonadati</taxon>
        <taxon>Pseudomonadota</taxon>
        <taxon>Alphaproteobacteria</taxon>
        <taxon>Sphingomonadales</taxon>
        <taxon>Sphingomonadaceae</taxon>
        <taxon>environmental samples</taxon>
    </lineage>
</organism>
<dbReference type="SUPFAM" id="SSF51735">
    <property type="entry name" value="NAD(P)-binding Rossmann-fold domains"/>
    <property type="match status" value="1"/>
</dbReference>
<dbReference type="Pfam" id="PF00106">
    <property type="entry name" value="adh_short"/>
    <property type="match status" value="1"/>
</dbReference>
<dbReference type="Gene3D" id="3.40.50.720">
    <property type="entry name" value="NAD(P)-binding Rossmann-like Domain"/>
    <property type="match status" value="1"/>
</dbReference>
<name>A0A6J4THK0_9SPHN</name>
<dbReference type="EMBL" id="CADCVW010000109">
    <property type="protein sequence ID" value="CAA9523488.1"/>
    <property type="molecule type" value="Genomic_DNA"/>
</dbReference>
<reference evidence="1" key="1">
    <citation type="submission" date="2020-02" db="EMBL/GenBank/DDBJ databases">
        <authorList>
            <person name="Meier V. D."/>
        </authorList>
    </citation>
    <scope>NUCLEOTIDE SEQUENCE</scope>
    <source>
        <strain evidence="1">AVDCRST_MAG39</strain>
    </source>
</reference>
<dbReference type="InterPro" id="IPR002347">
    <property type="entry name" value="SDR_fam"/>
</dbReference>
<dbReference type="AlphaFoldDB" id="A0A6J4THK0"/>
<evidence type="ECO:0000313" key="1">
    <source>
        <dbReference type="EMBL" id="CAA9523488.1"/>
    </source>
</evidence>
<dbReference type="InterPro" id="IPR036291">
    <property type="entry name" value="NAD(P)-bd_dom_sf"/>
</dbReference>
<proteinExistence type="predicted"/>
<sequence>MSKIFITGSSQGLGLLAARRLAADGHQVVLPARSDARAVEAARALSAAAGVVIGDVSTLGVMRTVAERADALGPFRA</sequence>
<evidence type="ECO:0008006" key="2">
    <source>
        <dbReference type="Google" id="ProtNLM"/>
    </source>
</evidence>